<name>A0A0G0KWU1_9BACT</name>
<accession>A0A0G0KWU1</accession>
<feature type="transmembrane region" description="Helical" evidence="1">
    <location>
        <begin position="308"/>
        <end position="327"/>
    </location>
</feature>
<feature type="transmembrane region" description="Helical" evidence="1">
    <location>
        <begin position="12"/>
        <end position="34"/>
    </location>
</feature>
<feature type="transmembrane region" description="Helical" evidence="1">
    <location>
        <begin position="389"/>
        <end position="409"/>
    </location>
</feature>
<comment type="caution">
    <text evidence="2">The sequence shown here is derived from an EMBL/GenBank/DDBJ whole genome shotgun (WGS) entry which is preliminary data.</text>
</comment>
<evidence type="ECO:0000313" key="3">
    <source>
        <dbReference type="Proteomes" id="UP000034603"/>
    </source>
</evidence>
<reference evidence="2 3" key="1">
    <citation type="journal article" date="2015" name="Nature">
        <title>rRNA introns, odd ribosomes, and small enigmatic genomes across a large radiation of phyla.</title>
        <authorList>
            <person name="Brown C.T."/>
            <person name="Hug L.A."/>
            <person name="Thomas B.C."/>
            <person name="Sharon I."/>
            <person name="Castelle C.J."/>
            <person name="Singh A."/>
            <person name="Wilkins M.J."/>
            <person name="Williams K.H."/>
            <person name="Banfield J.F."/>
        </authorList>
    </citation>
    <scope>NUCLEOTIDE SEQUENCE [LARGE SCALE GENOMIC DNA]</scope>
</reference>
<feature type="transmembrane region" description="Helical" evidence="1">
    <location>
        <begin position="334"/>
        <end position="351"/>
    </location>
</feature>
<feature type="transmembrane region" description="Helical" evidence="1">
    <location>
        <begin position="195"/>
        <end position="212"/>
    </location>
</feature>
<dbReference type="Proteomes" id="UP000034603">
    <property type="component" value="Unassembled WGS sequence"/>
</dbReference>
<feature type="transmembrane region" description="Helical" evidence="1">
    <location>
        <begin position="128"/>
        <end position="147"/>
    </location>
</feature>
<keyword evidence="1" id="KW-0472">Membrane</keyword>
<organism evidence="2 3">
    <name type="scientific">Candidatus Woesebacteria bacterium GW2011_GWA1_37_8</name>
    <dbReference type="NCBI Taxonomy" id="1618546"/>
    <lineage>
        <taxon>Bacteria</taxon>
        <taxon>Candidatus Woeseibacteriota</taxon>
    </lineage>
</organism>
<feature type="transmembrane region" description="Helical" evidence="1">
    <location>
        <begin position="100"/>
        <end position="122"/>
    </location>
</feature>
<evidence type="ECO:0000313" key="2">
    <source>
        <dbReference type="EMBL" id="KKQ44991.1"/>
    </source>
</evidence>
<feature type="transmembrane region" description="Helical" evidence="1">
    <location>
        <begin position="363"/>
        <end position="382"/>
    </location>
</feature>
<feature type="transmembrane region" description="Helical" evidence="1">
    <location>
        <begin position="224"/>
        <end position="256"/>
    </location>
</feature>
<protein>
    <recommendedName>
        <fullName evidence="4">Glycosyltransferase RgtA/B/C/D-like domain-containing protein</fullName>
    </recommendedName>
</protein>
<dbReference type="EMBL" id="LBTR01000019">
    <property type="protein sequence ID" value="KKQ44991.1"/>
    <property type="molecule type" value="Genomic_DNA"/>
</dbReference>
<sequence>MIKRFFASKNKFIPILFITFFGLSLLLFFSTFYVDKEGNINIAGKLWSDFGSTFPIIRSFSKGYNFPPEYPIFSGRPIRYHFVFYALVGLFEKMGLRIDLALNGLSALSFAALLTIIYLFALKLFKKHSVAVVSIVLFLFNGTLGFLEFFKKNPLSWATPIEIFKNKNFTSFGPYDGKTVSAFWNLNIFTNQRHLALAYAFFIGILYFFYAVDKKPDKFSVNKALVLGLLIGFFPYIHMAVFGMLLVLLGIVFLVYPKIRLKIILTLVVAITVAFPQVVYMGKSEIETELLRPGYLVIPLTVGNFFSYWFYNLGLNLFLPILGFFLAKKSGRKVFLPFVALFVIGNIFNFSPDIATNHKFFNLYLIGAAMFSAYFLYILWNIKIIGKILAPICLLLLTLSGIIEFFPVINDGHLNVRDIKNNASADFIAKNTPKNSVFLNSKFLYDNANIAGRRIYMGWPYFSWGAGYDTTKREKTMKRMLNPSSKGEACLLLTQEGIEFIETQSPADLLDYEINYTFFEENFVKVFSNPSDNVNIYAVSGSCS</sequence>
<evidence type="ECO:0008006" key="4">
    <source>
        <dbReference type="Google" id="ProtNLM"/>
    </source>
</evidence>
<keyword evidence="1" id="KW-0812">Transmembrane</keyword>
<gene>
    <name evidence="2" type="ORF">US62_C0019G0023</name>
</gene>
<keyword evidence="1" id="KW-1133">Transmembrane helix</keyword>
<dbReference type="AlphaFoldDB" id="A0A0G0KWU1"/>
<feature type="transmembrane region" description="Helical" evidence="1">
    <location>
        <begin position="70"/>
        <end position="88"/>
    </location>
</feature>
<feature type="transmembrane region" description="Helical" evidence="1">
    <location>
        <begin position="263"/>
        <end position="282"/>
    </location>
</feature>
<evidence type="ECO:0000256" key="1">
    <source>
        <dbReference type="SAM" id="Phobius"/>
    </source>
</evidence>
<proteinExistence type="predicted"/>